<dbReference type="InterPro" id="IPR018870">
    <property type="entry name" value="Tti2"/>
</dbReference>
<evidence type="ECO:0000313" key="3">
    <source>
        <dbReference type="Proteomes" id="UP000750334"/>
    </source>
</evidence>
<proteinExistence type="inferred from homology"/>
<dbReference type="GO" id="GO:0110078">
    <property type="term" value="C:TTT Hsp90 cochaperone complex"/>
    <property type="evidence" value="ECO:0007669"/>
    <property type="project" value="InterPro"/>
</dbReference>
<organism evidence="2 3">
    <name type="scientific">Maudiozyma exigua</name>
    <name type="common">Yeast</name>
    <name type="synonym">Kazachstania exigua</name>
    <dbReference type="NCBI Taxonomy" id="34358"/>
    <lineage>
        <taxon>Eukaryota</taxon>
        <taxon>Fungi</taxon>
        <taxon>Dikarya</taxon>
        <taxon>Ascomycota</taxon>
        <taxon>Saccharomycotina</taxon>
        <taxon>Saccharomycetes</taxon>
        <taxon>Saccharomycetales</taxon>
        <taxon>Saccharomycetaceae</taxon>
        <taxon>Maudiozyma</taxon>
    </lineage>
</organism>
<sequence length="424" mass="49278">MEAIVSKFIDVCDNAADPLALPHDILGKIFASDLSKLEDTTRYNVIRCTSYYSLHPDLATREAVIELFAKNSSDFDRLQDFLIQSLKPKLLRSKTNNNLIRLGKSSSTVQMGLNPALGFSFEEDKQINDWKKNGGIKNISLFYLILRTMRNRQVSVNLNWIIPGIMNMLDNATDMKMIKMNGVLLLKTFLSFSFQNDPNVQDNNWINFQQTGIFEMVEPILLNLCYFLPPTYNEHESLEIQEQVHETVIVLYERSLDDIEMKRRIGRILLSDIILKHTIPRIGIKYESLLEHQFTVIERVVQLLGVSVTKYLQRILFSFGKYIIGDPFVTTLNKRIMLHLIKIVNNLVDVCETERIQRHRYDFMLLICLISEKYEAEGEMTETLRDKLKEMFYHLERKGCDVIGIGKELKEKGKQYETVLSFLE</sequence>
<evidence type="ECO:0000313" key="2">
    <source>
        <dbReference type="EMBL" id="KAG0667788.1"/>
    </source>
</evidence>
<comment type="similarity">
    <text evidence="1">Belongs to the TTI2 family.</text>
</comment>
<keyword evidence="3" id="KW-1185">Reference proteome</keyword>
<dbReference type="Pfam" id="PF10521">
    <property type="entry name" value="Tti2"/>
    <property type="match status" value="1"/>
</dbReference>
<protein>
    <submittedName>
        <fullName evidence="2">Uncharacterized protein</fullName>
    </submittedName>
</protein>
<dbReference type="EMBL" id="PUHR01000092">
    <property type="protein sequence ID" value="KAG0667788.1"/>
    <property type="molecule type" value="Genomic_DNA"/>
</dbReference>
<gene>
    <name evidence="2" type="ORF">C6P45_005374</name>
</gene>
<evidence type="ECO:0000256" key="1">
    <source>
        <dbReference type="ARBA" id="ARBA00034736"/>
    </source>
</evidence>
<dbReference type="AlphaFoldDB" id="A0A9P6WAJ1"/>
<reference evidence="2 3" key="1">
    <citation type="submission" date="2020-11" db="EMBL/GenBank/DDBJ databases">
        <title>Kefir isolates.</title>
        <authorList>
            <person name="Marcisauskas S."/>
            <person name="Kim Y."/>
            <person name="Blasche S."/>
        </authorList>
    </citation>
    <scope>NUCLEOTIDE SEQUENCE [LARGE SCALE GENOMIC DNA]</scope>
    <source>
        <strain evidence="2 3">OG2</strain>
    </source>
</reference>
<accession>A0A9P6WAJ1</accession>
<dbReference type="Proteomes" id="UP000750334">
    <property type="component" value="Unassembled WGS sequence"/>
</dbReference>
<comment type="caution">
    <text evidence="2">The sequence shown here is derived from an EMBL/GenBank/DDBJ whole genome shotgun (WGS) entry which is preliminary data.</text>
</comment>
<name>A0A9P6WAJ1_MAUEX</name>
<dbReference type="OrthoDB" id="6417021at2759"/>